<keyword evidence="1" id="KW-1133">Transmembrane helix</keyword>
<keyword evidence="1" id="KW-0812">Transmembrane</keyword>
<dbReference type="STRING" id="297318.BK138_03800"/>
<dbReference type="RefSeq" id="WP_076166003.1">
    <property type="nucleotide sequence ID" value="NZ_MRTP01000001.1"/>
</dbReference>
<keyword evidence="3" id="KW-1185">Reference proteome</keyword>
<dbReference type="Proteomes" id="UP000187172">
    <property type="component" value="Unassembled WGS sequence"/>
</dbReference>
<evidence type="ECO:0000313" key="3">
    <source>
        <dbReference type="Proteomes" id="UP000187172"/>
    </source>
</evidence>
<sequence length="77" mass="8609">MIVLKLLGITLLFVAVFIYDFSSVEPNKKKERAAIAVITFTGWVVAVMLLFAPGLPGPTEWINQVTKPIWVIFYPEG</sequence>
<evidence type="ECO:0000256" key="1">
    <source>
        <dbReference type="SAM" id="Phobius"/>
    </source>
</evidence>
<feature type="transmembrane region" description="Helical" evidence="1">
    <location>
        <begin position="34"/>
        <end position="52"/>
    </location>
</feature>
<proteinExistence type="predicted"/>
<evidence type="ECO:0000313" key="2">
    <source>
        <dbReference type="EMBL" id="OMF57725.1"/>
    </source>
</evidence>
<feature type="transmembrane region" description="Helical" evidence="1">
    <location>
        <begin position="6"/>
        <end position="22"/>
    </location>
</feature>
<keyword evidence="1" id="KW-0472">Membrane</keyword>
<dbReference type="AlphaFoldDB" id="A0A1R1F0X0"/>
<gene>
    <name evidence="2" type="ORF">BK138_03800</name>
</gene>
<name>A0A1R1F0X0_9BACL</name>
<accession>A0A1R1F0X0</accession>
<organism evidence="2 3">
    <name type="scientific">Paenibacillus rhizosphaerae</name>
    <dbReference type="NCBI Taxonomy" id="297318"/>
    <lineage>
        <taxon>Bacteria</taxon>
        <taxon>Bacillati</taxon>
        <taxon>Bacillota</taxon>
        <taxon>Bacilli</taxon>
        <taxon>Bacillales</taxon>
        <taxon>Paenibacillaceae</taxon>
        <taxon>Paenibacillus</taxon>
    </lineage>
</organism>
<comment type="caution">
    <text evidence="2">The sequence shown here is derived from an EMBL/GenBank/DDBJ whole genome shotgun (WGS) entry which is preliminary data.</text>
</comment>
<reference evidence="2 3" key="1">
    <citation type="submission" date="2016-11" db="EMBL/GenBank/DDBJ databases">
        <title>Paenibacillus species isolates.</title>
        <authorList>
            <person name="Beno S.M."/>
        </authorList>
    </citation>
    <scope>NUCLEOTIDE SEQUENCE [LARGE SCALE GENOMIC DNA]</scope>
    <source>
        <strain evidence="2 3">FSL R5-0378</strain>
    </source>
</reference>
<protein>
    <submittedName>
        <fullName evidence="2">Uncharacterized protein</fullName>
    </submittedName>
</protein>
<dbReference type="EMBL" id="MRTP01000001">
    <property type="protein sequence ID" value="OMF57725.1"/>
    <property type="molecule type" value="Genomic_DNA"/>
</dbReference>